<dbReference type="RefSeq" id="WP_188753728.1">
    <property type="nucleotide sequence ID" value="NZ_BMIK01000028.1"/>
</dbReference>
<dbReference type="SMART" id="SM00342">
    <property type="entry name" value="HTH_ARAC"/>
    <property type="match status" value="1"/>
</dbReference>
<keyword evidence="2" id="KW-0804">Transcription</keyword>
<dbReference type="InterPro" id="IPR009057">
    <property type="entry name" value="Homeodomain-like_sf"/>
</dbReference>
<accession>A0ABQ1MZ32</accession>
<evidence type="ECO:0000256" key="1">
    <source>
        <dbReference type="ARBA" id="ARBA00023015"/>
    </source>
</evidence>
<keyword evidence="1" id="KW-0805">Transcription regulation</keyword>
<dbReference type="Proteomes" id="UP000597338">
    <property type="component" value="Unassembled WGS sequence"/>
</dbReference>
<comment type="caution">
    <text evidence="4">The sequence shown here is derived from an EMBL/GenBank/DDBJ whole genome shotgun (WGS) entry which is preliminary data.</text>
</comment>
<dbReference type="PROSITE" id="PS01124">
    <property type="entry name" value="HTH_ARAC_FAMILY_2"/>
    <property type="match status" value="1"/>
</dbReference>
<gene>
    <name evidence="4" type="ORF">GCM10011386_44970</name>
</gene>
<dbReference type="Pfam" id="PF12833">
    <property type="entry name" value="HTH_18"/>
    <property type="match status" value="1"/>
</dbReference>
<reference evidence="5" key="1">
    <citation type="journal article" date="2019" name="Int. J. Syst. Evol. Microbiol.">
        <title>The Global Catalogue of Microorganisms (GCM) 10K type strain sequencing project: providing services to taxonomists for standard genome sequencing and annotation.</title>
        <authorList>
            <consortium name="The Broad Institute Genomics Platform"/>
            <consortium name="The Broad Institute Genome Sequencing Center for Infectious Disease"/>
            <person name="Wu L."/>
            <person name="Ma J."/>
        </authorList>
    </citation>
    <scope>NUCLEOTIDE SEQUENCE [LARGE SCALE GENOMIC DNA]</scope>
    <source>
        <strain evidence="5">CGMCC 1.15342</strain>
    </source>
</reference>
<dbReference type="PANTHER" id="PTHR11019">
    <property type="entry name" value="HTH-TYPE TRANSCRIPTIONAL REGULATOR NIMR"/>
    <property type="match status" value="1"/>
</dbReference>
<sequence length="344" mass="38837">MKTPFTPFFKRADTPLTQVSRWPFAPNHPLPFVSDDATVHYVGDGCQLSYRWHDAFDVFVAVLEARFAPVDGSRLEIPIESHLYDLHLVYQLTGSSNFMPLASSQTRPVLSLLARHHMQVYAPPGNGVIHILPDGQTLHFALAVVVPKGDWVTRYPVVGNSPMEELIRSRKEMAHEYRYLGPTPSTESVLFWINRLLNTPPRSGMSLDDALNGPMVRLIKEHSDELADRHRARQLVATVRLWVADYVSSMDGSQPPPSAELSAQVFATTPRRIRELHRKFHAQKFAQFISYCRVEEAKQRLRAGESIAAVALKLGWADVPTFSKHFKKSTGQTPGHFIKETAHK</sequence>
<dbReference type="EMBL" id="BMIK01000028">
    <property type="protein sequence ID" value="GGC47837.1"/>
    <property type="molecule type" value="Genomic_DNA"/>
</dbReference>
<proteinExistence type="predicted"/>
<evidence type="ECO:0000313" key="5">
    <source>
        <dbReference type="Proteomes" id="UP000597338"/>
    </source>
</evidence>
<name>A0ABQ1MZ32_9SPHI</name>
<keyword evidence="5" id="KW-1185">Reference proteome</keyword>
<dbReference type="SUPFAM" id="SSF46689">
    <property type="entry name" value="Homeodomain-like"/>
    <property type="match status" value="1"/>
</dbReference>
<dbReference type="Gene3D" id="1.10.10.60">
    <property type="entry name" value="Homeodomain-like"/>
    <property type="match status" value="1"/>
</dbReference>
<protein>
    <recommendedName>
        <fullName evidence="3">HTH araC/xylS-type domain-containing protein</fullName>
    </recommendedName>
</protein>
<evidence type="ECO:0000259" key="3">
    <source>
        <dbReference type="PROSITE" id="PS01124"/>
    </source>
</evidence>
<organism evidence="4 5">
    <name type="scientific">Parapedobacter defluvii</name>
    <dbReference type="NCBI Taxonomy" id="2045106"/>
    <lineage>
        <taxon>Bacteria</taxon>
        <taxon>Pseudomonadati</taxon>
        <taxon>Bacteroidota</taxon>
        <taxon>Sphingobacteriia</taxon>
        <taxon>Sphingobacteriales</taxon>
        <taxon>Sphingobacteriaceae</taxon>
        <taxon>Parapedobacter</taxon>
    </lineage>
</organism>
<dbReference type="InterPro" id="IPR018060">
    <property type="entry name" value="HTH_AraC"/>
</dbReference>
<evidence type="ECO:0000256" key="2">
    <source>
        <dbReference type="ARBA" id="ARBA00023163"/>
    </source>
</evidence>
<evidence type="ECO:0000313" key="4">
    <source>
        <dbReference type="EMBL" id="GGC47837.1"/>
    </source>
</evidence>
<dbReference type="PANTHER" id="PTHR11019:SF159">
    <property type="entry name" value="TRANSCRIPTIONAL REGULATOR-RELATED"/>
    <property type="match status" value="1"/>
</dbReference>
<feature type="domain" description="HTH araC/xylS-type" evidence="3">
    <location>
        <begin position="263"/>
        <end position="340"/>
    </location>
</feature>